<keyword evidence="2" id="KW-0804">Transcription</keyword>
<name>A0A1P8N1E0_9RHOB</name>
<dbReference type="SMART" id="SM00342">
    <property type="entry name" value="HTH_ARAC"/>
    <property type="match status" value="1"/>
</dbReference>
<dbReference type="SUPFAM" id="SSF46689">
    <property type="entry name" value="Homeodomain-like"/>
    <property type="match status" value="2"/>
</dbReference>
<dbReference type="Pfam" id="PF06719">
    <property type="entry name" value="AraC_N"/>
    <property type="match status" value="1"/>
</dbReference>
<evidence type="ECO:0000256" key="1">
    <source>
        <dbReference type="ARBA" id="ARBA00023015"/>
    </source>
</evidence>
<dbReference type="PANTHER" id="PTHR43436">
    <property type="entry name" value="ARAC-FAMILY TRANSCRIPTIONAL REGULATOR"/>
    <property type="match status" value="1"/>
</dbReference>
<protein>
    <recommendedName>
        <fullName evidence="3">HTH araC/xylS-type domain-containing protein</fullName>
    </recommendedName>
</protein>
<organism evidence="4 5">
    <name type="scientific">Tateyamaria omphalii</name>
    <dbReference type="NCBI Taxonomy" id="299262"/>
    <lineage>
        <taxon>Bacteria</taxon>
        <taxon>Pseudomonadati</taxon>
        <taxon>Pseudomonadota</taxon>
        <taxon>Alphaproteobacteria</taxon>
        <taxon>Rhodobacterales</taxon>
        <taxon>Roseobacteraceae</taxon>
        <taxon>Tateyamaria</taxon>
    </lineage>
</organism>
<reference evidence="4 5" key="1">
    <citation type="submission" date="2017-01" db="EMBL/GenBank/DDBJ databases">
        <title>Complete genome of Tateyamaria omphalii DOK1-4 isolated from seawater in Dokdo.</title>
        <authorList>
            <person name="Kim J.H."/>
            <person name="Chi W.-J."/>
        </authorList>
    </citation>
    <scope>NUCLEOTIDE SEQUENCE [LARGE SCALE GENOMIC DNA]</scope>
    <source>
        <strain evidence="4 5">DOK1-4</strain>
    </source>
</reference>
<dbReference type="Gene3D" id="1.10.10.60">
    <property type="entry name" value="Homeodomain-like"/>
    <property type="match status" value="2"/>
</dbReference>
<dbReference type="PROSITE" id="PS01124">
    <property type="entry name" value="HTH_ARAC_FAMILY_2"/>
    <property type="match status" value="1"/>
</dbReference>
<dbReference type="PANTHER" id="PTHR43436:SF1">
    <property type="entry name" value="TRANSCRIPTIONAL REGULATORY PROTEIN"/>
    <property type="match status" value="1"/>
</dbReference>
<keyword evidence="1" id="KW-0805">Transcription regulation</keyword>
<feature type="domain" description="HTH araC/xylS-type" evidence="3">
    <location>
        <begin position="200"/>
        <end position="298"/>
    </location>
</feature>
<evidence type="ECO:0000259" key="3">
    <source>
        <dbReference type="PROSITE" id="PS01124"/>
    </source>
</evidence>
<sequence>MDDATTAVSLDTLARRIARYAMCDGVHQTDVPGLHLIRSAHPTQEIHTVHAPALCIVVQGAKRVVLADQVIQYDPAHHLLVSFDLPIVGQVIEAMPSRPYLCLRLDVSTDRLAQLATECLASTDKTVQRPASCPGLCLGETTAKVLGAADRLSRLVETPDDIAVLAPLYERELLYRVMRTQQGQLAVYNVLGLGRGAQVARAITWLRQNYRAPFEMKKLTEFSGLQHSALHQHFKDITRMTPLQYHKQLRLHEARRLMLFQNRTAAEAAFSVGYESPSQFSREYHRLFGQPPIRDVETLSRTFFSPDMP</sequence>
<dbReference type="KEGG" id="tom:BWR18_18575"/>
<dbReference type="STRING" id="299262.BWR18_18575"/>
<keyword evidence="5" id="KW-1185">Reference proteome</keyword>
<dbReference type="InterPro" id="IPR009594">
    <property type="entry name" value="Tscrpt_reg_HTH_AraC_N"/>
</dbReference>
<evidence type="ECO:0000313" key="5">
    <source>
        <dbReference type="Proteomes" id="UP000186336"/>
    </source>
</evidence>
<dbReference type="Proteomes" id="UP000186336">
    <property type="component" value="Chromosome"/>
</dbReference>
<dbReference type="GO" id="GO:0003700">
    <property type="term" value="F:DNA-binding transcription factor activity"/>
    <property type="evidence" value="ECO:0007669"/>
    <property type="project" value="InterPro"/>
</dbReference>
<gene>
    <name evidence="4" type="ORF">BWR18_18575</name>
</gene>
<evidence type="ECO:0000313" key="4">
    <source>
        <dbReference type="EMBL" id="APX13999.1"/>
    </source>
</evidence>
<dbReference type="Pfam" id="PF12833">
    <property type="entry name" value="HTH_18"/>
    <property type="match status" value="1"/>
</dbReference>
<dbReference type="AlphaFoldDB" id="A0A1P8N1E0"/>
<dbReference type="InterPro" id="IPR009057">
    <property type="entry name" value="Homeodomain-like_sf"/>
</dbReference>
<dbReference type="InterPro" id="IPR018060">
    <property type="entry name" value="HTH_AraC"/>
</dbReference>
<dbReference type="EMBL" id="CP019312">
    <property type="protein sequence ID" value="APX13999.1"/>
    <property type="molecule type" value="Genomic_DNA"/>
</dbReference>
<accession>A0A1P8N1E0</accession>
<dbReference type="GO" id="GO:0043565">
    <property type="term" value="F:sequence-specific DNA binding"/>
    <property type="evidence" value="ECO:0007669"/>
    <property type="project" value="InterPro"/>
</dbReference>
<evidence type="ECO:0000256" key="2">
    <source>
        <dbReference type="ARBA" id="ARBA00023163"/>
    </source>
</evidence>
<proteinExistence type="predicted"/>